<protein>
    <submittedName>
        <fullName evidence="2">B170</fullName>
    </submittedName>
</protein>
<evidence type="ECO:0000313" key="5">
    <source>
        <dbReference type="Proteomes" id="UP000485880"/>
    </source>
</evidence>
<dbReference type="PANTHER" id="PTHR34309:SF1">
    <property type="entry name" value="PROTEIN GLCG"/>
    <property type="match status" value="1"/>
</dbReference>
<organism evidence="2 4">
    <name type="scientific">Methylocella tundrae</name>
    <dbReference type="NCBI Taxonomy" id="227605"/>
    <lineage>
        <taxon>Bacteria</taxon>
        <taxon>Pseudomonadati</taxon>
        <taxon>Pseudomonadota</taxon>
        <taxon>Alphaproteobacteria</taxon>
        <taxon>Hyphomicrobiales</taxon>
        <taxon>Beijerinckiaceae</taxon>
        <taxon>Methylocella</taxon>
    </lineage>
</organism>
<reference evidence="3 5" key="2">
    <citation type="submission" date="2019-05" db="EMBL/GenBank/DDBJ databases">
        <authorList>
            <person name="Farhan Ul Haque M."/>
        </authorList>
    </citation>
    <scope>NUCLEOTIDE SEQUENCE [LARGE SCALE GENOMIC DNA]</scope>
    <source>
        <strain evidence="3">2</strain>
    </source>
</reference>
<gene>
    <name evidence="3" type="ORF">MPC4_290047</name>
    <name evidence="2" type="ORF">MTUNDRAET4_3896</name>
</gene>
<sequence>MTISHMMATVTSAAASQAVAAAVAHAAKRGAAVVAAVVDVSGDLVACLRADGAFSASVEIARDKAWTAAVFKTSTDDLAAALSHREVLREGIALRPGVVLFGGGLPIVENGQIVGAIGVSGGSEDDDRAAAAAGLAVLGPTPA</sequence>
<dbReference type="Gene3D" id="3.30.450.150">
    <property type="entry name" value="Haem-degrading domain"/>
    <property type="match status" value="1"/>
</dbReference>
<evidence type="ECO:0000313" key="4">
    <source>
        <dbReference type="Proteomes" id="UP000294360"/>
    </source>
</evidence>
<dbReference type="Proteomes" id="UP000294360">
    <property type="component" value="Chromosome"/>
</dbReference>
<dbReference type="RefSeq" id="WP_134491663.1">
    <property type="nucleotide sequence ID" value="NZ_CABFMQ020000086.1"/>
</dbReference>
<dbReference type="SUPFAM" id="SSF143744">
    <property type="entry name" value="GlcG-like"/>
    <property type="match status" value="1"/>
</dbReference>
<dbReference type="Pfam" id="PF03928">
    <property type="entry name" value="HbpS-like"/>
    <property type="match status" value="1"/>
</dbReference>
<dbReference type="InterPro" id="IPR038084">
    <property type="entry name" value="PduO/GlcC-like_sf"/>
</dbReference>
<reference evidence="2 4" key="1">
    <citation type="submission" date="2019-03" db="EMBL/GenBank/DDBJ databases">
        <authorList>
            <person name="Kox A.R. M."/>
        </authorList>
    </citation>
    <scope>NUCLEOTIDE SEQUENCE [LARGE SCALE GENOMIC DNA]</scope>
    <source>
        <strain evidence="2">MTUNDRAET4 annotated genome</strain>
    </source>
</reference>
<dbReference type="InterPro" id="IPR052517">
    <property type="entry name" value="GlcG_carb_metab_protein"/>
</dbReference>
<dbReference type="AlphaFoldDB" id="A0A4U8Z5G5"/>
<dbReference type="KEGG" id="mtun:MTUNDRAET4_3896"/>
<evidence type="ECO:0000313" key="2">
    <source>
        <dbReference type="EMBL" id="VFU10777.1"/>
    </source>
</evidence>
<keyword evidence="5" id="KW-1185">Reference proteome</keyword>
<dbReference type="EMBL" id="LR536450">
    <property type="protein sequence ID" value="VFU10777.1"/>
    <property type="molecule type" value="Genomic_DNA"/>
</dbReference>
<dbReference type="EMBL" id="CABFMQ020000086">
    <property type="protein sequence ID" value="VTZ50800.1"/>
    <property type="molecule type" value="Genomic_DNA"/>
</dbReference>
<feature type="signal peptide" evidence="1">
    <location>
        <begin position="1"/>
        <end position="26"/>
    </location>
</feature>
<accession>A0A4U8Z5G5</accession>
<feature type="chain" id="PRO_5044609847" evidence="1">
    <location>
        <begin position="27"/>
        <end position="143"/>
    </location>
</feature>
<proteinExistence type="predicted"/>
<evidence type="ECO:0000313" key="3">
    <source>
        <dbReference type="EMBL" id="VTZ50800.1"/>
    </source>
</evidence>
<dbReference type="Proteomes" id="UP000485880">
    <property type="component" value="Unassembled WGS sequence"/>
</dbReference>
<dbReference type="InterPro" id="IPR005624">
    <property type="entry name" value="PduO/GlcC-like"/>
</dbReference>
<dbReference type="OrthoDB" id="9815788at2"/>
<keyword evidence="1" id="KW-0732">Signal</keyword>
<evidence type="ECO:0000256" key="1">
    <source>
        <dbReference type="SAM" id="SignalP"/>
    </source>
</evidence>
<dbReference type="PANTHER" id="PTHR34309">
    <property type="entry name" value="SLR1406 PROTEIN"/>
    <property type="match status" value="1"/>
</dbReference>
<name>A0A4U8Z5G5_METTU</name>